<proteinExistence type="predicted"/>
<keyword evidence="2" id="KW-1185">Reference proteome</keyword>
<gene>
    <name evidence="1" type="ORF">WICMUC_005934</name>
</gene>
<dbReference type="EMBL" id="JAEUBF010001534">
    <property type="protein sequence ID" value="KAH3663495.1"/>
    <property type="molecule type" value="Genomic_DNA"/>
</dbReference>
<evidence type="ECO:0000313" key="2">
    <source>
        <dbReference type="Proteomes" id="UP000769528"/>
    </source>
</evidence>
<name>A0A9P8P1D7_9ASCO</name>
<evidence type="ECO:0000313" key="1">
    <source>
        <dbReference type="EMBL" id="KAH3663495.1"/>
    </source>
</evidence>
<reference evidence="1" key="1">
    <citation type="journal article" date="2021" name="Open Biol.">
        <title>Shared evolutionary footprints suggest mitochondrial oxidative damage underlies multiple complex I losses in fungi.</title>
        <authorList>
            <person name="Schikora-Tamarit M.A."/>
            <person name="Marcet-Houben M."/>
            <person name="Nosek J."/>
            <person name="Gabaldon T."/>
        </authorList>
    </citation>
    <scope>NUCLEOTIDE SEQUENCE</scope>
    <source>
        <strain evidence="1">CBS6341</strain>
    </source>
</reference>
<dbReference type="Proteomes" id="UP000769528">
    <property type="component" value="Unassembled WGS sequence"/>
</dbReference>
<reference evidence="1" key="2">
    <citation type="submission" date="2021-01" db="EMBL/GenBank/DDBJ databases">
        <authorList>
            <person name="Schikora-Tamarit M.A."/>
        </authorList>
    </citation>
    <scope>NUCLEOTIDE SEQUENCE</scope>
    <source>
        <strain evidence="1">CBS6341</strain>
    </source>
</reference>
<dbReference type="AlphaFoldDB" id="A0A9P8P1D7"/>
<organism evidence="1 2">
    <name type="scientific">Wickerhamomyces mucosus</name>
    <dbReference type="NCBI Taxonomy" id="1378264"/>
    <lineage>
        <taxon>Eukaryota</taxon>
        <taxon>Fungi</taxon>
        <taxon>Dikarya</taxon>
        <taxon>Ascomycota</taxon>
        <taxon>Saccharomycotina</taxon>
        <taxon>Saccharomycetes</taxon>
        <taxon>Phaffomycetales</taxon>
        <taxon>Wickerhamomycetaceae</taxon>
        <taxon>Wickerhamomyces</taxon>
    </lineage>
</organism>
<comment type="caution">
    <text evidence="1">The sequence shown here is derived from an EMBL/GenBank/DDBJ whole genome shotgun (WGS) entry which is preliminary data.</text>
</comment>
<accession>A0A9P8P1D7</accession>
<sequence length="245" mass="25404">MLSPPSTILAVPSSFFSSGLVAPNENPPEEAGLSSFFSSSLVEPNENPLDAAGLLSFFSSVLAAPNEKLGLSSFFSSVLAAPNEKLGLSSFFSSVLAAPNEKLGLSSFFSSVLAAPNEKLGLSSFFSSVLAAPNEKLDELNKLPADGAFVEEVKGGLEPSEKPPVDEAAGTFEVPGNVNAGLEVLSDAGAPKIDGLFSESVFLVPNENKLDAGLLGVEPNRDPAPDSAVLPNNEFESELNTDMLV</sequence>
<protein>
    <submittedName>
        <fullName evidence="1">Uncharacterized protein</fullName>
    </submittedName>
</protein>